<evidence type="ECO:0000313" key="8">
    <source>
        <dbReference type="EMBL" id="KGF51085.1"/>
    </source>
</evidence>
<dbReference type="EC" id="2.7.1.49" evidence="2"/>
<proteinExistence type="predicted"/>
<keyword evidence="3" id="KW-0808">Transferase</keyword>
<dbReference type="PANTHER" id="PTHR20858">
    <property type="entry name" value="PHOSPHOMETHYLPYRIMIDINE KINASE"/>
    <property type="match status" value="1"/>
</dbReference>
<keyword evidence="5 8" id="KW-0418">Kinase</keyword>
<sequence>MRYICVLTIAGSDCSGGAGIQADIKTMSALGVYAATAITSITVQNTKGVKAVHGVNPLIVANQIKTVMDDIKADAVKIGMVNDCATIHAIADTLTFYPNIPIVIDPIMISTSGFRLMKQDALELFCHSLLPMSTLLTPNLPEAEILSNMKIYTIDDMDITAQRILSLGCKAVLIKGGHMTGDKKIDRLYMANGIVQTFTRKTIDTQNTHGTGCTLSSAITSFIARGLDLADAIAAAKNYLSQALEAGKDIHIGEGHGPVNHLFSPEKQITL</sequence>
<dbReference type="PANTHER" id="PTHR20858:SF17">
    <property type="entry name" value="HYDROXYMETHYLPYRIMIDINE_PHOSPHOMETHYLPYRIMIDINE KINASE THI20-RELATED"/>
    <property type="match status" value="1"/>
</dbReference>
<comment type="caution">
    <text evidence="8">The sequence shown here is derived from an EMBL/GenBank/DDBJ whole genome shotgun (WGS) entry which is preliminary data.</text>
</comment>
<evidence type="ECO:0000256" key="2">
    <source>
        <dbReference type="ARBA" id="ARBA00012135"/>
    </source>
</evidence>
<evidence type="ECO:0000256" key="1">
    <source>
        <dbReference type="ARBA" id="ARBA00004948"/>
    </source>
</evidence>
<evidence type="ECO:0000256" key="4">
    <source>
        <dbReference type="ARBA" id="ARBA00022741"/>
    </source>
</evidence>
<dbReference type="NCBIfam" id="TIGR00097">
    <property type="entry name" value="HMP-P_kinase"/>
    <property type="match status" value="1"/>
</dbReference>
<protein>
    <recommendedName>
        <fullName evidence="2">hydroxymethylpyrimidine kinase</fullName>
        <ecNumber evidence="2">2.7.1.49</ecNumber>
    </recommendedName>
</protein>
<organism evidence="8 9">
    <name type="scientific">Prevotella melaninogenica DNF00666</name>
    <dbReference type="NCBI Taxonomy" id="1401073"/>
    <lineage>
        <taxon>Bacteria</taxon>
        <taxon>Pseudomonadati</taxon>
        <taxon>Bacteroidota</taxon>
        <taxon>Bacteroidia</taxon>
        <taxon>Bacteroidales</taxon>
        <taxon>Prevotellaceae</taxon>
        <taxon>Prevotella</taxon>
    </lineage>
</organism>
<dbReference type="Gene3D" id="3.40.1190.20">
    <property type="match status" value="1"/>
</dbReference>
<dbReference type="RefSeq" id="WP_036863281.1">
    <property type="nucleotide sequence ID" value="NZ_JRNS01000233.1"/>
</dbReference>
<name>A0A096AWA9_9BACT</name>
<dbReference type="GO" id="GO:0009228">
    <property type="term" value="P:thiamine biosynthetic process"/>
    <property type="evidence" value="ECO:0007669"/>
    <property type="project" value="InterPro"/>
</dbReference>
<dbReference type="GO" id="GO:0005829">
    <property type="term" value="C:cytosol"/>
    <property type="evidence" value="ECO:0007669"/>
    <property type="project" value="TreeGrafter"/>
</dbReference>
<dbReference type="SUPFAM" id="SSF53613">
    <property type="entry name" value="Ribokinase-like"/>
    <property type="match status" value="1"/>
</dbReference>
<evidence type="ECO:0000313" key="9">
    <source>
        <dbReference type="Proteomes" id="UP000029578"/>
    </source>
</evidence>
<dbReference type="GO" id="GO:0008902">
    <property type="term" value="F:hydroxymethylpyrimidine kinase activity"/>
    <property type="evidence" value="ECO:0007669"/>
    <property type="project" value="UniProtKB-EC"/>
</dbReference>
<gene>
    <name evidence="8" type="ORF">HMPREF0661_03905</name>
</gene>
<dbReference type="GO" id="GO:0005524">
    <property type="term" value="F:ATP binding"/>
    <property type="evidence" value="ECO:0007669"/>
    <property type="project" value="UniProtKB-KW"/>
</dbReference>
<evidence type="ECO:0000256" key="6">
    <source>
        <dbReference type="ARBA" id="ARBA00022840"/>
    </source>
</evidence>
<feature type="domain" description="Pyridoxamine kinase/Phosphomethylpyrimidine kinase" evidence="7">
    <location>
        <begin position="13"/>
        <end position="260"/>
    </location>
</feature>
<dbReference type="CDD" id="cd01169">
    <property type="entry name" value="HMPP_kinase"/>
    <property type="match status" value="1"/>
</dbReference>
<comment type="pathway">
    <text evidence="1">Cofactor biosynthesis; thiamine diphosphate biosynthesis.</text>
</comment>
<dbReference type="InterPro" id="IPR004399">
    <property type="entry name" value="HMP/HMP-P_kinase_dom"/>
</dbReference>
<dbReference type="AlphaFoldDB" id="A0A096AWA9"/>
<evidence type="ECO:0000259" key="7">
    <source>
        <dbReference type="Pfam" id="PF08543"/>
    </source>
</evidence>
<keyword evidence="4" id="KW-0547">Nucleotide-binding</keyword>
<evidence type="ECO:0000256" key="3">
    <source>
        <dbReference type="ARBA" id="ARBA00022679"/>
    </source>
</evidence>
<evidence type="ECO:0000256" key="5">
    <source>
        <dbReference type="ARBA" id="ARBA00022777"/>
    </source>
</evidence>
<dbReference type="InterPro" id="IPR013749">
    <property type="entry name" value="PM/HMP-P_kinase-1"/>
</dbReference>
<dbReference type="EMBL" id="JRNS01000233">
    <property type="protein sequence ID" value="KGF51085.1"/>
    <property type="molecule type" value="Genomic_DNA"/>
</dbReference>
<reference evidence="8 9" key="1">
    <citation type="submission" date="2014-07" db="EMBL/GenBank/DDBJ databases">
        <authorList>
            <person name="McCorrison J."/>
            <person name="Sanka R."/>
            <person name="Torralba M."/>
            <person name="Gillis M."/>
            <person name="Haft D.H."/>
            <person name="Methe B."/>
            <person name="Sutton G."/>
            <person name="Nelson K.E."/>
        </authorList>
    </citation>
    <scope>NUCLEOTIDE SEQUENCE [LARGE SCALE GENOMIC DNA]</scope>
    <source>
        <strain evidence="8 9">DNF00666</strain>
    </source>
</reference>
<dbReference type="Pfam" id="PF08543">
    <property type="entry name" value="Phos_pyr_kin"/>
    <property type="match status" value="1"/>
</dbReference>
<keyword evidence="6" id="KW-0067">ATP-binding</keyword>
<dbReference type="InterPro" id="IPR029056">
    <property type="entry name" value="Ribokinase-like"/>
</dbReference>
<dbReference type="Proteomes" id="UP000029578">
    <property type="component" value="Unassembled WGS sequence"/>
</dbReference>
<dbReference type="FunFam" id="3.40.1190.20:FF:000003">
    <property type="entry name" value="Phosphomethylpyrimidine kinase ThiD"/>
    <property type="match status" value="1"/>
</dbReference>
<dbReference type="GO" id="GO:0008972">
    <property type="term" value="F:phosphomethylpyrimidine kinase activity"/>
    <property type="evidence" value="ECO:0007669"/>
    <property type="project" value="InterPro"/>
</dbReference>
<accession>A0A096AWA9</accession>